<gene>
    <name evidence="2" type="ORF">HJG59_017249</name>
</gene>
<keyword evidence="3" id="KW-1185">Reference proteome</keyword>
<protein>
    <submittedName>
        <fullName evidence="2">Spermatogenesis associated 48</fullName>
    </submittedName>
</protein>
<evidence type="ECO:0000313" key="3">
    <source>
        <dbReference type="Proteomes" id="UP000550707"/>
    </source>
</evidence>
<dbReference type="AlphaFoldDB" id="A0A7J8HDH6"/>
<dbReference type="EMBL" id="JACASF010000007">
    <property type="protein sequence ID" value="KAF6470333.1"/>
    <property type="molecule type" value="Genomic_DNA"/>
</dbReference>
<feature type="region of interest" description="Disordered" evidence="1">
    <location>
        <begin position="349"/>
        <end position="413"/>
    </location>
</feature>
<dbReference type="PANTHER" id="PTHR34759:SF1">
    <property type="entry name" value="SPERMATOGENESIS-ASSOCIATED PROTEIN 48"/>
    <property type="match status" value="1"/>
</dbReference>
<name>A0A7J8HDH6_MOLMO</name>
<evidence type="ECO:0000313" key="2">
    <source>
        <dbReference type="EMBL" id="KAF6470333.1"/>
    </source>
</evidence>
<evidence type="ECO:0000256" key="1">
    <source>
        <dbReference type="SAM" id="MobiDB-lite"/>
    </source>
</evidence>
<feature type="compositionally biased region" description="Low complexity" evidence="1">
    <location>
        <begin position="349"/>
        <end position="358"/>
    </location>
</feature>
<comment type="caution">
    <text evidence="2">The sequence shown here is derived from an EMBL/GenBank/DDBJ whole genome shotgun (WGS) entry which is preliminary data.</text>
</comment>
<proteinExistence type="predicted"/>
<sequence length="435" mass="49361">MDVHSQYTPGKISISERSILSGAKAVENIDYPHYSNLLRKMNMPFVKGVEDRHDYGRIEKKCNPAFLKFHPYPPSIMPDYHLYYPYPPPYGPDYPLFPLRDDVPLGDPCSGFLSAGGDADLKPGIGRTIPSLVDFSDVKPQHRVPRPDTGYQTTLKRQKILLEELKQDRKWNSRARPDISIRARLGGWTSSQKVTPSQPRHEGCSVNHTYTFDEEAACTDDGEPHLQSNKKYSAKDSFYKSSTQKAYESVPWDEMLPPKPDPGETTLERAADLVSQRFTRKRYERTPALTQMVGGLWDRFQTRRFLAPVKPINFVSPSSRSKYIPLYTKPILSFLLTRTAVMCSPQMPMTSTTPPGTSRLWPGPGAPHLRTQTRGALQMSPGTPGRFISRPPTLQIPLFRPQSPRRTPKCSASYGKRWQLTSSVARHRCPEWSQP</sequence>
<dbReference type="InterPro" id="IPR027867">
    <property type="entry name" value="SPATA48"/>
</dbReference>
<dbReference type="PANTHER" id="PTHR34759">
    <property type="entry name" value="SPERMATOGENESIS-ASSOCIATED PROTEIN 48"/>
    <property type="match status" value="1"/>
</dbReference>
<organism evidence="2 3">
    <name type="scientific">Molossus molossus</name>
    <name type="common">Pallas' mastiff bat</name>
    <name type="synonym">Vespertilio molossus</name>
    <dbReference type="NCBI Taxonomy" id="27622"/>
    <lineage>
        <taxon>Eukaryota</taxon>
        <taxon>Metazoa</taxon>
        <taxon>Chordata</taxon>
        <taxon>Craniata</taxon>
        <taxon>Vertebrata</taxon>
        <taxon>Euteleostomi</taxon>
        <taxon>Mammalia</taxon>
        <taxon>Eutheria</taxon>
        <taxon>Laurasiatheria</taxon>
        <taxon>Chiroptera</taxon>
        <taxon>Yangochiroptera</taxon>
        <taxon>Molossidae</taxon>
        <taxon>Molossus</taxon>
    </lineage>
</organism>
<dbReference type="GO" id="GO:0007283">
    <property type="term" value="P:spermatogenesis"/>
    <property type="evidence" value="ECO:0007669"/>
    <property type="project" value="TreeGrafter"/>
</dbReference>
<reference evidence="2 3" key="1">
    <citation type="journal article" date="2020" name="Nature">
        <title>Six reference-quality genomes reveal evolution of bat adaptations.</title>
        <authorList>
            <person name="Jebb D."/>
            <person name="Huang Z."/>
            <person name="Pippel M."/>
            <person name="Hughes G.M."/>
            <person name="Lavrichenko K."/>
            <person name="Devanna P."/>
            <person name="Winkler S."/>
            <person name="Jermiin L.S."/>
            <person name="Skirmuntt E.C."/>
            <person name="Katzourakis A."/>
            <person name="Burkitt-Gray L."/>
            <person name="Ray D.A."/>
            <person name="Sullivan K.A.M."/>
            <person name="Roscito J.G."/>
            <person name="Kirilenko B.M."/>
            <person name="Davalos L.M."/>
            <person name="Corthals A.P."/>
            <person name="Power M.L."/>
            <person name="Jones G."/>
            <person name="Ransome R.D."/>
            <person name="Dechmann D.K.N."/>
            <person name="Locatelli A.G."/>
            <person name="Puechmaille S.J."/>
            <person name="Fedrigo O."/>
            <person name="Jarvis E.D."/>
            <person name="Hiller M."/>
            <person name="Vernes S.C."/>
            <person name="Myers E.W."/>
            <person name="Teeling E.C."/>
        </authorList>
    </citation>
    <scope>NUCLEOTIDE SEQUENCE [LARGE SCALE GENOMIC DNA]</scope>
    <source>
        <strain evidence="2">MMolMol1</strain>
        <tissue evidence="2">Muscle</tissue>
    </source>
</reference>
<accession>A0A7J8HDH6</accession>
<dbReference type="Proteomes" id="UP000550707">
    <property type="component" value="Unassembled WGS sequence"/>
</dbReference>